<evidence type="ECO:0000313" key="1">
    <source>
        <dbReference type="EMBL" id="MDQ2105121.1"/>
    </source>
</evidence>
<evidence type="ECO:0000313" key="2">
    <source>
        <dbReference type="Proteomes" id="UP001227317"/>
    </source>
</evidence>
<gene>
    <name evidence="1" type="ORF">QSG27_20640</name>
</gene>
<comment type="caution">
    <text evidence="1">The sequence shown here is derived from an EMBL/GenBank/DDBJ whole genome shotgun (WGS) entry which is preliminary data.</text>
</comment>
<reference evidence="1 2" key="1">
    <citation type="submission" date="2023-06" db="EMBL/GenBank/DDBJ databases">
        <title>Azospirillum isscasensis sp.nov, a bacterium isolated from rhizosphere soil of rice.</title>
        <authorList>
            <person name="Wang H."/>
        </authorList>
    </citation>
    <scope>NUCLEOTIDE SEQUENCE [LARGE SCALE GENOMIC DNA]</scope>
    <source>
        <strain evidence="1 2">C340-1</strain>
    </source>
</reference>
<name>A0ABU0WLL5_9PROT</name>
<dbReference type="EMBL" id="JAUJFI010000122">
    <property type="protein sequence ID" value="MDQ2105121.1"/>
    <property type="molecule type" value="Genomic_DNA"/>
</dbReference>
<dbReference type="InterPro" id="IPR036511">
    <property type="entry name" value="TGT-like_sf"/>
</dbReference>
<protein>
    <submittedName>
        <fullName evidence="1">Uncharacterized protein</fullName>
    </submittedName>
</protein>
<dbReference type="RefSeq" id="WP_306709431.1">
    <property type="nucleotide sequence ID" value="NZ_JAUJFI010000122.1"/>
</dbReference>
<proteinExistence type="predicted"/>
<dbReference type="Proteomes" id="UP001227317">
    <property type="component" value="Unassembled WGS sequence"/>
</dbReference>
<sequence length="461" mass="51740">MFTDYSSLLADRALYLPAISDTYAVFAHSGQFKRITAFTAQDLNFLDPSNRLFFYPWALFSAGQAAKNKSGASRSTMVSERDRNRTTVVGDSGGFQILTDKITFDGAVTARRMMRWLEANTDYSMVLDFPTGGIASGVMAKHATRLEAEGHDLAAMCRANGQSRGFNACLRQTLINNDQFVAERSPGATKFLNVLQGRNDAESRVWFDAVKHYPFEGWAFAGAHCRNLSLMLRRLIDMRNEGLLQRCSWLHVLGLSTLEFACLFTTLQQAIREHVNPTFQISYDSASPFKSAAYFNAYQGCTLSKNGWGVPTINIGGEENIGSEVTLFDFLAEKFIAERWKKQGPGDEQRIGTAISRHLRMGDICVETDNGAAWADESAHLVMNHNVQALIEAIRAAHVCYFEQDQDRVPVRLRAIQKMIQLVFKEPNPDQLIEEYRPWLDNYEQAVVVGPGYETFDDQAV</sequence>
<organism evidence="1 2">
    <name type="scientific">Azospirillum isscasi</name>
    <dbReference type="NCBI Taxonomy" id="3053926"/>
    <lineage>
        <taxon>Bacteria</taxon>
        <taxon>Pseudomonadati</taxon>
        <taxon>Pseudomonadota</taxon>
        <taxon>Alphaproteobacteria</taxon>
        <taxon>Rhodospirillales</taxon>
        <taxon>Azospirillaceae</taxon>
        <taxon>Azospirillum</taxon>
    </lineage>
</organism>
<keyword evidence="2" id="KW-1185">Reference proteome</keyword>
<dbReference type="Gene3D" id="3.20.20.105">
    <property type="entry name" value="Queuine tRNA-ribosyltransferase-like"/>
    <property type="match status" value="1"/>
</dbReference>
<accession>A0ABU0WLL5</accession>